<evidence type="ECO:0000313" key="2">
    <source>
        <dbReference type="EMBL" id="CAD8782917.1"/>
    </source>
</evidence>
<feature type="compositionally biased region" description="Low complexity" evidence="1">
    <location>
        <begin position="14"/>
        <end position="25"/>
    </location>
</feature>
<feature type="region of interest" description="Disordered" evidence="1">
    <location>
        <begin position="1"/>
        <end position="47"/>
    </location>
</feature>
<dbReference type="AlphaFoldDB" id="A0A7S0YQR2"/>
<reference evidence="2" key="1">
    <citation type="submission" date="2021-01" db="EMBL/GenBank/DDBJ databases">
        <authorList>
            <person name="Corre E."/>
            <person name="Pelletier E."/>
            <person name="Niang G."/>
            <person name="Scheremetjew M."/>
            <person name="Finn R."/>
            <person name="Kale V."/>
            <person name="Holt S."/>
            <person name="Cochrane G."/>
            <person name="Meng A."/>
            <person name="Brown T."/>
            <person name="Cohen L."/>
        </authorList>
    </citation>
    <scope>NUCLEOTIDE SEQUENCE</scope>
    <source>
        <strain evidence="2">SAG 63-3</strain>
    </source>
</reference>
<proteinExistence type="predicted"/>
<sequence>MTNNNKKGFKGGHASKASSLNNKNKSGQKHKLSVQKSVKSKNEQKTASNKLGETAALLLQHSGGALIDSALQDLKKSKIKPVSSDFIKKNNNNKAQRPPTEGIVTEMTVNLQNALESHANAMAVTYDKDKKAQECSKNLLEDLCDFKL</sequence>
<dbReference type="EMBL" id="HBFM01025199">
    <property type="protein sequence ID" value="CAD8782917.1"/>
    <property type="molecule type" value="Transcribed_RNA"/>
</dbReference>
<name>A0A7S0YQR2_9CHLO</name>
<evidence type="ECO:0000256" key="1">
    <source>
        <dbReference type="SAM" id="MobiDB-lite"/>
    </source>
</evidence>
<protein>
    <submittedName>
        <fullName evidence="2">Uncharacterized protein</fullName>
    </submittedName>
</protein>
<gene>
    <name evidence="2" type="ORF">PPAR00522_LOCUS16308</name>
</gene>
<accession>A0A7S0YQR2</accession>
<organism evidence="2">
    <name type="scientific">Polytomella parva</name>
    <dbReference type="NCBI Taxonomy" id="51329"/>
    <lineage>
        <taxon>Eukaryota</taxon>
        <taxon>Viridiplantae</taxon>
        <taxon>Chlorophyta</taxon>
        <taxon>core chlorophytes</taxon>
        <taxon>Chlorophyceae</taxon>
        <taxon>CS clade</taxon>
        <taxon>Chlamydomonadales</taxon>
        <taxon>Chlamydomonadaceae</taxon>
        <taxon>Polytomella</taxon>
    </lineage>
</organism>